<accession>X6MEF0</accession>
<keyword evidence="2" id="KW-1185">Reference proteome</keyword>
<evidence type="ECO:0000313" key="1">
    <source>
        <dbReference type="EMBL" id="ETO11400.1"/>
    </source>
</evidence>
<comment type="caution">
    <text evidence="1">The sequence shown here is derived from an EMBL/GenBank/DDBJ whole genome shotgun (WGS) entry which is preliminary data.</text>
</comment>
<dbReference type="AlphaFoldDB" id="X6MEF0"/>
<reference evidence="1 2" key="1">
    <citation type="journal article" date="2013" name="Curr. Biol.">
        <title>The Genome of the Foraminiferan Reticulomyxa filosa.</title>
        <authorList>
            <person name="Glockner G."/>
            <person name="Hulsmann N."/>
            <person name="Schleicher M."/>
            <person name="Noegel A.A."/>
            <person name="Eichinger L."/>
            <person name="Gallinger C."/>
            <person name="Pawlowski J."/>
            <person name="Sierra R."/>
            <person name="Euteneuer U."/>
            <person name="Pillet L."/>
            <person name="Moustafa A."/>
            <person name="Platzer M."/>
            <person name="Groth M."/>
            <person name="Szafranski K."/>
            <person name="Schliwa M."/>
        </authorList>
    </citation>
    <scope>NUCLEOTIDE SEQUENCE [LARGE SCALE GENOMIC DNA]</scope>
</reference>
<sequence length="211" mass="24382">MIADSLLVCYFPRRAFTTLNIKAAEQFLWFFLKDLRPTGITKHERWLEIQCGTLINQEKIPGLNTELQIAVRNASTDYDCLAQCVIYLRVMFEMGRIAESLKTMSTQHDSQLIRMINLELLQSVRAFAGHTLPTNLQLLEDSKNTTTSANPLLSHPMFPPSNTQNINTNISTLPPYIFEQMVQLLSLCANFFFFVPRTDVYFFFLQREFVL</sequence>
<gene>
    <name evidence="1" type="ORF">RFI_25975</name>
</gene>
<evidence type="ECO:0000313" key="2">
    <source>
        <dbReference type="Proteomes" id="UP000023152"/>
    </source>
</evidence>
<organism evidence="1 2">
    <name type="scientific">Reticulomyxa filosa</name>
    <dbReference type="NCBI Taxonomy" id="46433"/>
    <lineage>
        <taxon>Eukaryota</taxon>
        <taxon>Sar</taxon>
        <taxon>Rhizaria</taxon>
        <taxon>Retaria</taxon>
        <taxon>Foraminifera</taxon>
        <taxon>Monothalamids</taxon>
        <taxon>Reticulomyxidae</taxon>
        <taxon>Reticulomyxa</taxon>
    </lineage>
</organism>
<dbReference type="Proteomes" id="UP000023152">
    <property type="component" value="Unassembled WGS sequence"/>
</dbReference>
<dbReference type="EMBL" id="ASPP01022521">
    <property type="protein sequence ID" value="ETO11400.1"/>
    <property type="molecule type" value="Genomic_DNA"/>
</dbReference>
<proteinExistence type="predicted"/>
<protein>
    <submittedName>
        <fullName evidence="1">Uncharacterized protein</fullName>
    </submittedName>
</protein>
<name>X6MEF0_RETFI</name>